<evidence type="ECO:0000313" key="4">
    <source>
        <dbReference type="Proteomes" id="UP000799438"/>
    </source>
</evidence>
<proteinExistence type="predicted"/>
<accession>A0A6A6BLI2</accession>
<dbReference type="Proteomes" id="UP000799438">
    <property type="component" value="Unassembled WGS sequence"/>
</dbReference>
<feature type="region of interest" description="Disordered" evidence="2">
    <location>
        <begin position="1"/>
        <end position="75"/>
    </location>
</feature>
<protein>
    <recommendedName>
        <fullName evidence="5">N-acetyltransferase domain-containing protein</fullName>
    </recommendedName>
</protein>
<dbReference type="EMBL" id="ML995482">
    <property type="protein sequence ID" value="KAF2143431.1"/>
    <property type="molecule type" value="Genomic_DNA"/>
</dbReference>
<gene>
    <name evidence="3" type="ORF">K452DRAFT_357742</name>
</gene>
<organism evidence="3 4">
    <name type="scientific">Aplosporella prunicola CBS 121167</name>
    <dbReference type="NCBI Taxonomy" id="1176127"/>
    <lineage>
        <taxon>Eukaryota</taxon>
        <taxon>Fungi</taxon>
        <taxon>Dikarya</taxon>
        <taxon>Ascomycota</taxon>
        <taxon>Pezizomycotina</taxon>
        <taxon>Dothideomycetes</taxon>
        <taxon>Dothideomycetes incertae sedis</taxon>
        <taxon>Botryosphaeriales</taxon>
        <taxon>Aplosporellaceae</taxon>
        <taxon>Aplosporella</taxon>
    </lineage>
</organism>
<feature type="compositionally biased region" description="Polar residues" evidence="2">
    <location>
        <begin position="53"/>
        <end position="70"/>
    </location>
</feature>
<dbReference type="OrthoDB" id="2129362at2759"/>
<evidence type="ECO:0000313" key="3">
    <source>
        <dbReference type="EMBL" id="KAF2143431.1"/>
    </source>
</evidence>
<dbReference type="InterPro" id="IPR016181">
    <property type="entry name" value="Acyl_CoA_acyltransferase"/>
</dbReference>
<name>A0A6A6BLI2_9PEZI</name>
<feature type="coiled-coil region" evidence="1">
    <location>
        <begin position="208"/>
        <end position="242"/>
    </location>
</feature>
<evidence type="ECO:0000256" key="2">
    <source>
        <dbReference type="SAM" id="MobiDB-lite"/>
    </source>
</evidence>
<dbReference type="AlphaFoldDB" id="A0A6A6BLI2"/>
<dbReference type="RefSeq" id="XP_033399143.1">
    <property type="nucleotide sequence ID" value="XM_033546140.1"/>
</dbReference>
<keyword evidence="4" id="KW-1185">Reference proteome</keyword>
<evidence type="ECO:0000256" key="1">
    <source>
        <dbReference type="SAM" id="Coils"/>
    </source>
</evidence>
<reference evidence="3" key="1">
    <citation type="journal article" date="2020" name="Stud. Mycol.">
        <title>101 Dothideomycetes genomes: a test case for predicting lifestyles and emergence of pathogens.</title>
        <authorList>
            <person name="Haridas S."/>
            <person name="Albert R."/>
            <person name="Binder M."/>
            <person name="Bloem J."/>
            <person name="Labutti K."/>
            <person name="Salamov A."/>
            <person name="Andreopoulos B."/>
            <person name="Baker S."/>
            <person name="Barry K."/>
            <person name="Bills G."/>
            <person name="Bluhm B."/>
            <person name="Cannon C."/>
            <person name="Castanera R."/>
            <person name="Culley D."/>
            <person name="Daum C."/>
            <person name="Ezra D."/>
            <person name="Gonzalez J."/>
            <person name="Henrissat B."/>
            <person name="Kuo A."/>
            <person name="Liang C."/>
            <person name="Lipzen A."/>
            <person name="Lutzoni F."/>
            <person name="Magnuson J."/>
            <person name="Mondo S."/>
            <person name="Nolan M."/>
            <person name="Ohm R."/>
            <person name="Pangilinan J."/>
            <person name="Park H.-J."/>
            <person name="Ramirez L."/>
            <person name="Alfaro M."/>
            <person name="Sun H."/>
            <person name="Tritt A."/>
            <person name="Yoshinaga Y."/>
            <person name="Zwiers L.-H."/>
            <person name="Turgeon B."/>
            <person name="Goodwin S."/>
            <person name="Spatafora J."/>
            <person name="Crous P."/>
            <person name="Grigoriev I."/>
        </authorList>
    </citation>
    <scope>NUCLEOTIDE SEQUENCE</scope>
    <source>
        <strain evidence="3">CBS 121167</strain>
    </source>
</reference>
<dbReference type="SUPFAM" id="SSF55729">
    <property type="entry name" value="Acyl-CoA N-acyltransferases (Nat)"/>
    <property type="match status" value="1"/>
</dbReference>
<dbReference type="Gene3D" id="3.40.630.30">
    <property type="match status" value="1"/>
</dbReference>
<feature type="compositionally biased region" description="Basic and acidic residues" evidence="2">
    <location>
        <begin position="34"/>
        <end position="51"/>
    </location>
</feature>
<keyword evidence="1" id="KW-0175">Coiled coil</keyword>
<evidence type="ECO:0008006" key="5">
    <source>
        <dbReference type="Google" id="ProtNLM"/>
    </source>
</evidence>
<dbReference type="GeneID" id="54303646"/>
<sequence length="469" mass="53791">MSWNTANAPTGRRNGRKPTNTNQEKRNSNWISNKEIREMEKNRRKQAKDTKGGWNSSFSEKSYDSNPNNSPDHDVKKLVDWEGQWLPGPIDWEQRRSYRHRNFEEEVFRWVNEAIDKGATIDIAEEKDFTAEVNAEMAPRIWASIKVEGLSLQEWWHNHVRSDLVDSDSKAWWITYISPVSSQITPLEVPEAKIENVNEGHYLEDKGAEEACKKKNAQIAKRKEAREKKRQQEARIHAAVAASIPAYQPAEEELKPEFSIYLRLAFPADTVQIKDIWNWHIANSIHSSEMSERSHADIANRLSEVTNANLPFIVACAKGKRRGGRGQDRILGFALADDYEGINSMYRYTAQAEVFVHHDFFKSKVGSCLMDKLLYLLDADYNLRGGYQFVGAGSNLNNGGTRVIGKVLMCFPYDARDKSELEWMTKWLGKFRFKRAGELTDVGMKLGKMVNLAMFQYRTGTSLDPISML</sequence>
<feature type="compositionally biased region" description="Polar residues" evidence="2">
    <location>
        <begin position="17"/>
        <end position="32"/>
    </location>
</feature>